<feature type="region of interest" description="Disordered" evidence="6">
    <location>
        <begin position="306"/>
        <end position="340"/>
    </location>
</feature>
<keyword evidence="3" id="KW-0256">Endoplasmic reticulum</keyword>
<evidence type="ECO:0000313" key="10">
    <source>
        <dbReference type="Proteomes" id="UP000194280"/>
    </source>
</evidence>
<dbReference type="SUPFAM" id="SSF50911">
    <property type="entry name" value="Mannose 6-phosphate receptor domain"/>
    <property type="match status" value="1"/>
</dbReference>
<evidence type="ECO:0000313" key="9">
    <source>
        <dbReference type="EMBL" id="OTA35400.1"/>
    </source>
</evidence>
<keyword evidence="4" id="KW-1015">Disulfide bond</keyword>
<evidence type="ECO:0000256" key="2">
    <source>
        <dbReference type="ARBA" id="ARBA00022729"/>
    </source>
</evidence>
<evidence type="ECO:0000256" key="4">
    <source>
        <dbReference type="ARBA" id="ARBA00023157"/>
    </source>
</evidence>
<dbReference type="PANTHER" id="PTHR12630:SF1">
    <property type="entry name" value="GLUCOSIDASE 2 SUBUNIT BETA"/>
    <property type="match status" value="1"/>
</dbReference>
<dbReference type="Pfam" id="PF12999">
    <property type="entry name" value="PRKCSH-like"/>
    <property type="match status" value="2"/>
</dbReference>
<accession>A0A1Z5THC7</accession>
<comment type="caution">
    <text evidence="9">The sequence shown here is derived from an EMBL/GenBank/DDBJ whole genome shotgun (WGS) entry which is preliminary data.</text>
</comment>
<dbReference type="InParanoid" id="A0A1Z5THC7"/>
<dbReference type="Proteomes" id="UP000194280">
    <property type="component" value="Unassembled WGS sequence"/>
</dbReference>
<evidence type="ECO:0000256" key="5">
    <source>
        <dbReference type="SAM" id="Coils"/>
    </source>
</evidence>
<protein>
    <recommendedName>
        <fullName evidence="1">Glucosidase 2 subunit beta</fullName>
    </recommendedName>
</protein>
<evidence type="ECO:0000256" key="1">
    <source>
        <dbReference type="ARBA" id="ARBA00022387"/>
    </source>
</evidence>
<dbReference type="VEuPathDB" id="FungiDB:BTJ68_03262"/>
<dbReference type="PANTHER" id="PTHR12630">
    <property type="entry name" value="N-LINKED OLIGOSACCHARIDE PROCESSING"/>
    <property type="match status" value="1"/>
</dbReference>
<feature type="chain" id="PRO_5012012417" description="Glucosidase 2 subunit beta" evidence="7">
    <location>
        <begin position="19"/>
        <end position="565"/>
    </location>
</feature>
<keyword evidence="2 7" id="KW-0732">Signal</keyword>
<dbReference type="PROSITE" id="PS51914">
    <property type="entry name" value="MRH"/>
    <property type="match status" value="1"/>
</dbReference>
<keyword evidence="5" id="KW-0175">Coiled coil</keyword>
<dbReference type="InterPro" id="IPR028146">
    <property type="entry name" value="PRKCSH_N"/>
</dbReference>
<dbReference type="GO" id="GO:0017177">
    <property type="term" value="C:glucosidase II complex"/>
    <property type="evidence" value="ECO:0007669"/>
    <property type="project" value="TreeGrafter"/>
</dbReference>
<sequence>MKAGSALLCLEYAAIAYAASEGGRPRGVSPEFAKFYKDPKTFTCISNPSLSFPIGRVNDDYCDCPDGSDEPGTAACAHISPLSPHTPPDNPGNAASNTTPALPGFYCKNKGHLPSYVPFTAVNDGICDYELCCDGSEEWGGITTCPNKCDEIGKEWRKIDEARQKSLGNAGKKRKELVMEAGKLRKQVEDRVATLGTEIEAGEVKQKQLEVELAEVERKEKGKMVKGGSGNNGGKMGQLVGLAKQRADELKNALVRVRGERDSSRSRLQELEGILSTFKEEYNPNFNDEGVKRAVRAWEDYAARDKGAEPDAAHDRDLDAMTKSDEENGIDWASFEEDDGDDETDVLYSFENYLPPSLRAWLDQKLRDFRVTLVESGILADTSSGSPNDSKAVKDARNRLSTAQKDLDKQKKDLNGQKEDLAKDFGADDVFRALKGQCVSKDSGEYTYEICFLDRTTQKPKKGGGNTNMGNYKGLETIFVDEDVPANGKGLGVGERVAMKHENGQHCWNGPNRSTMVILGCSEENELWKIMEEEKCVYRMEVGTPAVCNSKDAAPKAPAGGRDEL</sequence>
<dbReference type="OrthoDB" id="28322at2759"/>
<dbReference type="EMBL" id="MUNK01000045">
    <property type="protein sequence ID" value="OTA35400.1"/>
    <property type="molecule type" value="Genomic_DNA"/>
</dbReference>
<evidence type="ECO:0000259" key="8">
    <source>
        <dbReference type="PROSITE" id="PS51914"/>
    </source>
</evidence>
<dbReference type="FunCoup" id="A0A1Z5THC7">
    <property type="interactions" value="943"/>
</dbReference>
<keyword evidence="10" id="KW-1185">Reference proteome</keyword>
<dbReference type="AlphaFoldDB" id="A0A1Z5THC7"/>
<dbReference type="InterPro" id="IPR036607">
    <property type="entry name" value="PRKCSH"/>
</dbReference>
<dbReference type="InterPro" id="IPR009011">
    <property type="entry name" value="Man6P_isomerase_rcpt-bd_dom_sf"/>
</dbReference>
<feature type="domain" description="MRH" evidence="8">
    <location>
        <begin position="436"/>
        <end position="550"/>
    </location>
</feature>
<dbReference type="Gene3D" id="2.70.130.10">
    <property type="entry name" value="Mannose-6-phosphate receptor binding domain"/>
    <property type="match status" value="1"/>
</dbReference>
<evidence type="ECO:0000256" key="6">
    <source>
        <dbReference type="SAM" id="MobiDB-lite"/>
    </source>
</evidence>
<reference evidence="9 10" key="1">
    <citation type="submission" date="2017-01" db="EMBL/GenBank/DDBJ databases">
        <title>The recent genome duplication of the halophilic yeast Hortaea werneckii: insights from long-read sequencing.</title>
        <authorList>
            <person name="Sinha S."/>
            <person name="Flibotte S."/>
            <person name="Neira M."/>
            <person name="Lenassi M."/>
            <person name="Gostincar C."/>
            <person name="Stajich J.E."/>
            <person name="Nislow C.E."/>
        </authorList>
    </citation>
    <scope>NUCLEOTIDE SEQUENCE [LARGE SCALE GENOMIC DNA]</scope>
    <source>
        <strain evidence="9 10">EXF-2000</strain>
    </source>
</reference>
<dbReference type="Pfam" id="PF13015">
    <property type="entry name" value="PRKCSH_1"/>
    <property type="match status" value="1"/>
</dbReference>
<dbReference type="InterPro" id="IPR039794">
    <property type="entry name" value="Gtb1-like"/>
</dbReference>
<organism evidence="9 10">
    <name type="scientific">Hortaea werneckii EXF-2000</name>
    <dbReference type="NCBI Taxonomy" id="1157616"/>
    <lineage>
        <taxon>Eukaryota</taxon>
        <taxon>Fungi</taxon>
        <taxon>Dikarya</taxon>
        <taxon>Ascomycota</taxon>
        <taxon>Pezizomycotina</taxon>
        <taxon>Dothideomycetes</taxon>
        <taxon>Dothideomycetidae</taxon>
        <taxon>Mycosphaerellales</taxon>
        <taxon>Teratosphaeriaceae</taxon>
        <taxon>Hortaea</taxon>
    </lineage>
</organism>
<dbReference type="InterPro" id="IPR044865">
    <property type="entry name" value="MRH_dom"/>
</dbReference>
<dbReference type="STRING" id="1157616.A0A1Z5THC7"/>
<evidence type="ECO:0000256" key="3">
    <source>
        <dbReference type="ARBA" id="ARBA00022824"/>
    </source>
</evidence>
<feature type="compositionally biased region" description="Basic and acidic residues" evidence="6">
    <location>
        <begin position="306"/>
        <end position="326"/>
    </location>
</feature>
<proteinExistence type="predicted"/>
<feature type="coiled-coil region" evidence="5">
    <location>
        <begin position="393"/>
        <end position="424"/>
    </location>
</feature>
<evidence type="ECO:0000256" key="7">
    <source>
        <dbReference type="SAM" id="SignalP"/>
    </source>
</evidence>
<dbReference type="GO" id="GO:0006491">
    <property type="term" value="P:N-glycan processing"/>
    <property type="evidence" value="ECO:0007669"/>
    <property type="project" value="TreeGrafter"/>
</dbReference>
<name>A0A1Z5THC7_HORWE</name>
<feature type="signal peptide" evidence="7">
    <location>
        <begin position="1"/>
        <end position="18"/>
    </location>
</feature>
<gene>
    <name evidence="9" type="ORF">BTJ68_03262</name>
</gene>